<dbReference type="SUPFAM" id="SSF51126">
    <property type="entry name" value="Pectin lyase-like"/>
    <property type="match status" value="1"/>
</dbReference>
<sequence length="542" mass="58286">MISDGNAAIFNWGSARTKNNTAIVATGLSVQEVINSITDATSDKPYVIIVPPGVYTEQITMKQYVSLKGESVSGSIITNATGPVLTMASNVDIADITIKYTDASSYCIDTGTASIEWNIDNCYLEALTGGGVNFRSTGVNSVFWRQSINDTKIKANKFGINCSAGYGYLNIYNTRIQLVGQSSGNNHIGIEVGAGQRLIVCGGQIYSAWTIEQINEPANDVYGLNVITSGTAAPRIHLNATEIMVRNESATNVNAIKSIGAGTAYIRIRGGMYQSEDSTSALSIPVLCTGNNKVEIIGAQLSGYWSAPMVKGDNIIGEYYVNEIRKTYHRQSDFYLSDPNGEPVFTIENNNTTYSPQLKFKKDTSVFSMGIDTGNANRFKIYSGDGIMTTYEFVIKDDGNIGMGTLNPVAKLEVAGTLLYQDYCADPNGTGDRTITLSSSRGGTLTDRDLTGNADFILYNANVVLSMRILIVNGTYNISVVPPTGGKLWMDGTALDANDEIDLSSNEGDKFNLTRRYSASGSAWVWDLETVRGTASDGGPGD</sequence>
<evidence type="ECO:0008006" key="2">
    <source>
        <dbReference type="Google" id="ProtNLM"/>
    </source>
</evidence>
<organism evidence="1">
    <name type="scientific">viral metagenome</name>
    <dbReference type="NCBI Taxonomy" id="1070528"/>
    <lineage>
        <taxon>unclassified sequences</taxon>
        <taxon>metagenomes</taxon>
        <taxon>organismal metagenomes</taxon>
    </lineage>
</organism>
<protein>
    <recommendedName>
        <fullName evidence="2">Pectate lyase</fullName>
    </recommendedName>
</protein>
<reference evidence="1" key="1">
    <citation type="submission" date="2020-03" db="EMBL/GenBank/DDBJ databases">
        <title>The deep terrestrial virosphere.</title>
        <authorList>
            <person name="Holmfeldt K."/>
            <person name="Nilsson E."/>
            <person name="Simone D."/>
            <person name="Lopez-Fernandez M."/>
            <person name="Wu X."/>
            <person name="de Brujin I."/>
            <person name="Lundin D."/>
            <person name="Andersson A."/>
            <person name="Bertilsson S."/>
            <person name="Dopson M."/>
        </authorList>
    </citation>
    <scope>NUCLEOTIDE SEQUENCE</scope>
    <source>
        <strain evidence="1">MM415A03030</strain>
    </source>
</reference>
<dbReference type="InterPro" id="IPR012334">
    <property type="entry name" value="Pectin_lyas_fold"/>
</dbReference>
<evidence type="ECO:0000313" key="1">
    <source>
        <dbReference type="EMBL" id="QJA71803.1"/>
    </source>
</evidence>
<gene>
    <name evidence="1" type="ORF">MM415A03030_0001</name>
</gene>
<dbReference type="EMBL" id="MT141901">
    <property type="protein sequence ID" value="QJA71803.1"/>
    <property type="molecule type" value="Genomic_DNA"/>
</dbReference>
<name>A0A6M3JPE0_9ZZZZ</name>
<dbReference type="Gene3D" id="2.160.20.10">
    <property type="entry name" value="Single-stranded right-handed beta-helix, Pectin lyase-like"/>
    <property type="match status" value="1"/>
</dbReference>
<accession>A0A6M3JPE0</accession>
<dbReference type="InterPro" id="IPR011050">
    <property type="entry name" value="Pectin_lyase_fold/virulence"/>
</dbReference>
<dbReference type="AlphaFoldDB" id="A0A6M3JPE0"/>
<proteinExistence type="predicted"/>